<reference evidence="1" key="1">
    <citation type="submission" date="2019-08" db="EMBL/GenBank/DDBJ databases">
        <authorList>
            <person name="Kucharzyk K."/>
            <person name="Murdoch R.W."/>
            <person name="Higgins S."/>
            <person name="Loffler F."/>
        </authorList>
    </citation>
    <scope>NUCLEOTIDE SEQUENCE</scope>
</reference>
<organism evidence="1">
    <name type="scientific">bioreactor metagenome</name>
    <dbReference type="NCBI Taxonomy" id="1076179"/>
    <lineage>
        <taxon>unclassified sequences</taxon>
        <taxon>metagenomes</taxon>
        <taxon>ecological metagenomes</taxon>
    </lineage>
</organism>
<proteinExistence type="predicted"/>
<comment type="caution">
    <text evidence="1">The sequence shown here is derived from an EMBL/GenBank/DDBJ whole genome shotgun (WGS) entry which is preliminary data.</text>
</comment>
<dbReference type="AlphaFoldDB" id="A0A645GQN0"/>
<name>A0A645GQN0_9ZZZZ</name>
<protein>
    <submittedName>
        <fullName evidence="1">Uncharacterized protein</fullName>
    </submittedName>
</protein>
<dbReference type="EMBL" id="VSSQ01079787">
    <property type="protein sequence ID" value="MPN29211.1"/>
    <property type="molecule type" value="Genomic_DNA"/>
</dbReference>
<evidence type="ECO:0000313" key="1">
    <source>
        <dbReference type="EMBL" id="MPN29211.1"/>
    </source>
</evidence>
<gene>
    <name evidence="1" type="ORF">SDC9_176662</name>
</gene>
<accession>A0A645GQN0</accession>
<sequence>MRLKLMPLANMAIISVFPANFDVKKITDKNVNSGVNMFM</sequence>